<name>A0A6C0HPK3_9ZZZZ</name>
<accession>A0A6C0HPK3</accession>
<evidence type="ECO:0000313" key="1">
    <source>
        <dbReference type="EMBL" id="QHT82611.1"/>
    </source>
</evidence>
<dbReference type="SUPFAM" id="SSF52540">
    <property type="entry name" value="P-loop containing nucleoside triphosphate hydrolases"/>
    <property type="match status" value="1"/>
</dbReference>
<proteinExistence type="predicted"/>
<dbReference type="EMBL" id="MN740002">
    <property type="protein sequence ID" value="QHT82611.1"/>
    <property type="molecule type" value="Genomic_DNA"/>
</dbReference>
<dbReference type="Gene3D" id="3.40.50.300">
    <property type="entry name" value="P-loop containing nucleotide triphosphate hydrolases"/>
    <property type="match status" value="1"/>
</dbReference>
<sequence>MTQHQLSNWAQYLNDDDYEYLIQYVENVKNGTPNAKMIVLAGPARTGKTTLQNDIKSYLGEELCQEWPVRSAGDAIYNETLKRLGLFTGIDEIYRSRKSNQAIVNFIKFKQSFIADTNHFDKINSALLDHIRIIHMTHVF</sequence>
<dbReference type="InterPro" id="IPR027417">
    <property type="entry name" value="P-loop_NTPase"/>
</dbReference>
<organism evidence="1">
    <name type="scientific">viral metagenome</name>
    <dbReference type="NCBI Taxonomy" id="1070528"/>
    <lineage>
        <taxon>unclassified sequences</taxon>
        <taxon>metagenomes</taxon>
        <taxon>organismal metagenomes</taxon>
    </lineage>
</organism>
<protein>
    <submittedName>
        <fullName evidence="1">Uncharacterized protein</fullName>
    </submittedName>
</protein>
<reference evidence="1" key="1">
    <citation type="journal article" date="2020" name="Nature">
        <title>Giant virus diversity and host interactions through global metagenomics.</title>
        <authorList>
            <person name="Schulz F."/>
            <person name="Roux S."/>
            <person name="Paez-Espino D."/>
            <person name="Jungbluth S."/>
            <person name="Walsh D.A."/>
            <person name="Denef V.J."/>
            <person name="McMahon K.D."/>
            <person name="Konstantinidis K.T."/>
            <person name="Eloe-Fadrosh E.A."/>
            <person name="Kyrpides N.C."/>
            <person name="Woyke T."/>
        </authorList>
    </citation>
    <scope>NUCLEOTIDE SEQUENCE</scope>
    <source>
        <strain evidence="1">GVMAG-M-3300023184-165</strain>
    </source>
</reference>
<dbReference type="AlphaFoldDB" id="A0A6C0HPK3"/>